<dbReference type="Gene3D" id="3.20.20.100">
    <property type="entry name" value="NADP-dependent oxidoreductase domain"/>
    <property type="match status" value="1"/>
</dbReference>
<dbReference type="Proteomes" id="UP001055453">
    <property type="component" value="Chromosome"/>
</dbReference>
<dbReference type="SUPFAM" id="SSF51430">
    <property type="entry name" value="NAD(P)-linked oxidoreductase"/>
    <property type="match status" value="1"/>
</dbReference>
<dbReference type="Pfam" id="PF00248">
    <property type="entry name" value="Aldo_ket_red"/>
    <property type="match status" value="1"/>
</dbReference>
<protein>
    <recommendedName>
        <fullName evidence="1">NADP-dependent oxidoreductase domain-containing protein</fullName>
    </recommendedName>
</protein>
<dbReference type="RefSeq" id="WP_251955439.1">
    <property type="nucleotide sequence ID" value="NZ_AP025732.1"/>
</dbReference>
<accession>A0ABN6Q2W6</accession>
<name>A0ABN6Q2W6_NOSCO</name>
<reference evidence="2" key="1">
    <citation type="submission" date="2022-04" db="EMBL/GenBank/DDBJ databases">
        <title>Complete genome sequence of a cyanobacterium, Nostoc sp. SO-36, isolated in Antarctica.</title>
        <authorList>
            <person name="Kanesaki Y."/>
            <person name="Effendi D."/>
            <person name="Sakamoto T."/>
            <person name="Ohtani S."/>
            <person name="Awai K."/>
        </authorList>
    </citation>
    <scope>NUCLEOTIDE SEQUENCE</scope>
    <source>
        <strain evidence="2">SO-36</strain>
    </source>
</reference>
<dbReference type="EMBL" id="AP025732">
    <property type="protein sequence ID" value="BDI17588.1"/>
    <property type="molecule type" value="Genomic_DNA"/>
</dbReference>
<gene>
    <name evidence="2" type="ORF">ANSO36C_33900</name>
</gene>
<proteinExistence type="predicted"/>
<feature type="domain" description="NADP-dependent oxidoreductase" evidence="1">
    <location>
        <begin position="11"/>
        <end position="75"/>
    </location>
</feature>
<evidence type="ECO:0000313" key="2">
    <source>
        <dbReference type="EMBL" id="BDI17588.1"/>
    </source>
</evidence>
<keyword evidence="3" id="KW-1185">Reference proteome</keyword>
<dbReference type="InterPro" id="IPR023210">
    <property type="entry name" value="NADP_OxRdtase_dom"/>
</dbReference>
<evidence type="ECO:0000259" key="1">
    <source>
        <dbReference type="Pfam" id="PF00248"/>
    </source>
</evidence>
<sequence>MTPERIANLADDDWRKKSDEFQEPRLSRNLKLVEVLQHIAQQHDHRSPGEVAIAWTLNNPGVTAAIVGGAQSKAGRRNYRCW</sequence>
<dbReference type="InterPro" id="IPR036812">
    <property type="entry name" value="NAD(P)_OxRdtase_dom_sf"/>
</dbReference>
<evidence type="ECO:0000313" key="3">
    <source>
        <dbReference type="Proteomes" id="UP001055453"/>
    </source>
</evidence>
<organism evidence="2 3">
    <name type="scientific">Nostoc cf. commune SO-36</name>
    <dbReference type="NCBI Taxonomy" id="449208"/>
    <lineage>
        <taxon>Bacteria</taxon>
        <taxon>Bacillati</taxon>
        <taxon>Cyanobacteriota</taxon>
        <taxon>Cyanophyceae</taxon>
        <taxon>Nostocales</taxon>
        <taxon>Nostocaceae</taxon>
        <taxon>Nostoc</taxon>
    </lineage>
</organism>